<gene>
    <name evidence="4" type="ORF">LZ11_02107</name>
</gene>
<dbReference type="PANTHER" id="PTHR33744:SF15">
    <property type="entry name" value="CARBOHYDRATE DIACID REGULATOR"/>
    <property type="match status" value="1"/>
</dbReference>
<dbReference type="Pfam" id="PF13556">
    <property type="entry name" value="HTH_30"/>
    <property type="match status" value="1"/>
</dbReference>
<dbReference type="InterPro" id="IPR025736">
    <property type="entry name" value="PucR_C-HTH_dom"/>
</dbReference>
<evidence type="ECO:0000259" key="3">
    <source>
        <dbReference type="Pfam" id="PF17853"/>
    </source>
</evidence>
<dbReference type="Proteomes" id="UP000322294">
    <property type="component" value="Unassembled WGS sequence"/>
</dbReference>
<comment type="similarity">
    <text evidence="1">Belongs to the CdaR family.</text>
</comment>
<dbReference type="PANTHER" id="PTHR33744">
    <property type="entry name" value="CARBOHYDRATE DIACID REGULATOR"/>
    <property type="match status" value="1"/>
</dbReference>
<protein>
    <submittedName>
        <fullName evidence="4">Carbohydrate diacid regulator</fullName>
    </submittedName>
</protein>
<evidence type="ECO:0000313" key="4">
    <source>
        <dbReference type="EMBL" id="TYP49784.1"/>
    </source>
</evidence>
<dbReference type="InterPro" id="IPR051448">
    <property type="entry name" value="CdaR-like_regulators"/>
</dbReference>
<proteinExistence type="inferred from homology"/>
<dbReference type="Pfam" id="PF17853">
    <property type="entry name" value="GGDEF_2"/>
    <property type="match status" value="1"/>
</dbReference>
<dbReference type="InterPro" id="IPR009057">
    <property type="entry name" value="Homeodomain-like_sf"/>
</dbReference>
<dbReference type="EMBL" id="VNHO01000029">
    <property type="protein sequence ID" value="TYP49784.1"/>
    <property type="molecule type" value="Genomic_DNA"/>
</dbReference>
<feature type="domain" description="CdaR GGDEF-like" evidence="3">
    <location>
        <begin position="116"/>
        <end position="189"/>
    </location>
</feature>
<dbReference type="InterPro" id="IPR042070">
    <property type="entry name" value="PucR_C-HTH_sf"/>
</dbReference>
<dbReference type="SUPFAM" id="SSF46689">
    <property type="entry name" value="Homeodomain-like"/>
    <property type="match status" value="1"/>
</dbReference>
<sequence length="299" mass="33538">MQKAITEILSEIKKQLKTPFAILDKNGRCVLEGELVKKPAKCPVKLCGSEYVLAANLAPEQLNDFTLLLEELVNRRFSEKLIAFLAGKGTVIEDLPKPCGLILVKSSESFKPEPFIENLFEEALFAKNGEAFIFIIPATDLDELKETSRALYQTLTEEVSSRILICIGGITSAPGELPALYRDAVKALKFAPFLKTGVLYYPEMALERLLASLPAESRREFITEIGRKIQDLDEEALKTIRTVLDCNLNLAAAARKLYIHRNTLMYRLDKISSQTGLDIRKFKDAVKMEIFLALNELPQ</sequence>
<name>A0A5S5AH37_9FIRM</name>
<comment type="caution">
    <text evidence="4">The sequence shown here is derived from an EMBL/GenBank/DDBJ whole genome shotgun (WGS) entry which is preliminary data.</text>
</comment>
<reference evidence="4 5" key="1">
    <citation type="submission" date="2019-07" db="EMBL/GenBank/DDBJ databases">
        <title>Genomic Encyclopedia of Type Strains, Phase I: the one thousand microbial genomes (KMG-I) project.</title>
        <authorList>
            <person name="Kyrpides N."/>
        </authorList>
    </citation>
    <scope>NUCLEOTIDE SEQUENCE [LARGE SCALE GENOMIC DNA]</scope>
    <source>
        <strain evidence="4 5">DSM 16647</strain>
    </source>
</reference>
<dbReference type="Gene3D" id="1.10.10.2840">
    <property type="entry name" value="PucR C-terminal helix-turn-helix domain"/>
    <property type="match status" value="1"/>
</dbReference>
<organism evidence="4 5">
    <name type="scientific">Thermosediminibacter litoriperuensis</name>
    <dbReference type="NCBI Taxonomy" id="291989"/>
    <lineage>
        <taxon>Bacteria</taxon>
        <taxon>Bacillati</taxon>
        <taxon>Bacillota</taxon>
        <taxon>Clostridia</taxon>
        <taxon>Thermosediminibacterales</taxon>
        <taxon>Thermosediminibacteraceae</taxon>
        <taxon>Thermosediminibacter</taxon>
    </lineage>
</organism>
<dbReference type="RefSeq" id="WP_170240359.1">
    <property type="nucleotide sequence ID" value="NZ_VNHO01000029.1"/>
</dbReference>
<dbReference type="InterPro" id="IPR041522">
    <property type="entry name" value="CdaR_GGDEF"/>
</dbReference>
<feature type="domain" description="PucR C-terminal helix-turn-helix" evidence="2">
    <location>
        <begin position="237"/>
        <end position="292"/>
    </location>
</feature>
<keyword evidence="5" id="KW-1185">Reference proteome</keyword>
<dbReference type="AlphaFoldDB" id="A0A5S5AH37"/>
<accession>A0A5S5AH37</accession>
<evidence type="ECO:0000256" key="1">
    <source>
        <dbReference type="ARBA" id="ARBA00006754"/>
    </source>
</evidence>
<evidence type="ECO:0000313" key="5">
    <source>
        <dbReference type="Proteomes" id="UP000322294"/>
    </source>
</evidence>
<evidence type="ECO:0000259" key="2">
    <source>
        <dbReference type="Pfam" id="PF13556"/>
    </source>
</evidence>